<gene>
    <name evidence="3" type="ORF">Naga_100954g2</name>
</gene>
<dbReference type="Proteomes" id="UP000019335">
    <property type="component" value="Chromosome 13"/>
</dbReference>
<proteinExistence type="predicted"/>
<feature type="signal peptide" evidence="2">
    <location>
        <begin position="1"/>
        <end position="31"/>
    </location>
</feature>
<evidence type="ECO:0000313" key="3">
    <source>
        <dbReference type="EMBL" id="EWM24509.1"/>
    </source>
</evidence>
<sequence>MPSYPVLCSRRPFFLLPVLRTFLATAYPTSSANVQSRVGPQVSSSFFSSSSSDSMSGILSRLSHGKITPFEAETELLRLQPHIWKGAAGENTEKAKGYDSVESFAKVDISRAARTGLPEVSSARGENREAETSWPI</sequence>
<accession>W7TW31</accession>
<organism evidence="3 4">
    <name type="scientific">Nannochloropsis gaditana</name>
    <dbReference type="NCBI Taxonomy" id="72520"/>
    <lineage>
        <taxon>Eukaryota</taxon>
        <taxon>Sar</taxon>
        <taxon>Stramenopiles</taxon>
        <taxon>Ochrophyta</taxon>
        <taxon>Eustigmatophyceae</taxon>
        <taxon>Eustigmatales</taxon>
        <taxon>Monodopsidaceae</taxon>
        <taxon>Nannochloropsis</taxon>
    </lineage>
</organism>
<reference evidence="3 4" key="1">
    <citation type="journal article" date="2014" name="Mol. Plant">
        <title>Chromosome Scale Genome Assembly and Transcriptome Profiling of Nannochloropsis gaditana in Nitrogen Depletion.</title>
        <authorList>
            <person name="Corteggiani Carpinelli E."/>
            <person name="Telatin A."/>
            <person name="Vitulo N."/>
            <person name="Forcato C."/>
            <person name="D'Angelo M."/>
            <person name="Schiavon R."/>
            <person name="Vezzi A."/>
            <person name="Giacometti G.M."/>
            <person name="Morosinotto T."/>
            <person name="Valle G."/>
        </authorList>
    </citation>
    <scope>NUCLEOTIDE SEQUENCE [LARGE SCALE GENOMIC DNA]</scope>
    <source>
        <strain evidence="3 4">B-31</strain>
    </source>
</reference>
<comment type="caution">
    <text evidence="3">The sequence shown here is derived from an EMBL/GenBank/DDBJ whole genome shotgun (WGS) entry which is preliminary data.</text>
</comment>
<dbReference type="AlphaFoldDB" id="W7TW31"/>
<dbReference type="OrthoDB" id="10062183at2759"/>
<protein>
    <submittedName>
        <fullName evidence="3">Uncharacterized protein</fullName>
    </submittedName>
</protein>
<evidence type="ECO:0000313" key="4">
    <source>
        <dbReference type="Proteomes" id="UP000019335"/>
    </source>
</evidence>
<keyword evidence="2" id="KW-0732">Signal</keyword>
<feature type="chain" id="PRO_5004901344" evidence="2">
    <location>
        <begin position="32"/>
        <end position="136"/>
    </location>
</feature>
<name>W7TW31_9STRA</name>
<feature type="region of interest" description="Disordered" evidence="1">
    <location>
        <begin position="115"/>
        <end position="136"/>
    </location>
</feature>
<feature type="compositionally biased region" description="Basic and acidic residues" evidence="1">
    <location>
        <begin position="125"/>
        <end position="136"/>
    </location>
</feature>
<evidence type="ECO:0000256" key="1">
    <source>
        <dbReference type="SAM" id="MobiDB-lite"/>
    </source>
</evidence>
<keyword evidence="4" id="KW-1185">Reference proteome</keyword>
<evidence type="ECO:0000256" key="2">
    <source>
        <dbReference type="SAM" id="SignalP"/>
    </source>
</evidence>
<dbReference type="EMBL" id="AZIL01001198">
    <property type="protein sequence ID" value="EWM24509.1"/>
    <property type="molecule type" value="Genomic_DNA"/>
</dbReference>